<dbReference type="Proteomes" id="UP000324832">
    <property type="component" value="Unassembled WGS sequence"/>
</dbReference>
<sequence>MPFECQELLRQYNSTYWSILADRIAYIEVLKTLKMSIGKLLPRVNEHIIKLITIYEPVQFCTSLLPFLVKKLFYIYSDVAYVELNNTYRDIFNQISIYSTKIKILSEKDTKALYVKLSDCLHIITENLSKNNFKDFNVLEDAVQVCMSLLGHLPDIHHCLLTFYLNSFCYIFKNYKDENCLENVLNNMEVSCETTKKMGYVTIMNTTYPFISQMLRICIENKRVNVTESLQSVYLDLISYLMNKLRTSNQLLKCDGCSVKSGLHDSIRLSFLSKTVIEANPNTTNLPKFYKTVETQYQILAQLKSLGCVNYDKYCQKIQSATHNTAVSFNKLQKHEYSIRLFNVYLKLEFKGTDYKNISRALYNKSICEADNKMYKEALFDAFLSLVYSRDHLADKYMTLVLDIKAKALKIEDIKELQPVSVLDACEAMLQDDRYAESRDSVKAALYRSVVAVGGVVRSLHSDPELARLEGPVVQAALLLLHSELELHAAAEQFCWKPSTQTYVISAVCVCAGGSGAAGELLRLAEVSVLQLEQLGLLAPALQLATCCLTLADLAADRWRSTHWNYIHKKSSEFCMTLNLSSIRLSKAHFCSSWDLDRLFRISVLNDWKSCEYLVGILCEAPTSSTPFTGVLSELIILLSLAPLTGHTMC</sequence>
<reference evidence="1 2" key="1">
    <citation type="submission" date="2017-07" db="EMBL/GenBank/DDBJ databases">
        <authorList>
            <person name="Talla V."/>
            <person name="Backstrom N."/>
        </authorList>
    </citation>
    <scope>NUCLEOTIDE SEQUENCE [LARGE SCALE GENOMIC DNA]</scope>
</reference>
<protein>
    <submittedName>
        <fullName evidence="1">Uncharacterized protein</fullName>
    </submittedName>
</protein>
<evidence type="ECO:0000313" key="2">
    <source>
        <dbReference type="Proteomes" id="UP000324832"/>
    </source>
</evidence>
<dbReference type="AlphaFoldDB" id="A0A5E4QG10"/>
<accession>A0A5E4QG10</accession>
<dbReference type="EMBL" id="FZQP02003035">
    <property type="protein sequence ID" value="VVC97154.1"/>
    <property type="molecule type" value="Genomic_DNA"/>
</dbReference>
<keyword evidence="2" id="KW-1185">Reference proteome</keyword>
<proteinExistence type="predicted"/>
<organism evidence="1 2">
    <name type="scientific">Leptidea sinapis</name>
    <dbReference type="NCBI Taxonomy" id="189913"/>
    <lineage>
        <taxon>Eukaryota</taxon>
        <taxon>Metazoa</taxon>
        <taxon>Ecdysozoa</taxon>
        <taxon>Arthropoda</taxon>
        <taxon>Hexapoda</taxon>
        <taxon>Insecta</taxon>
        <taxon>Pterygota</taxon>
        <taxon>Neoptera</taxon>
        <taxon>Endopterygota</taxon>
        <taxon>Lepidoptera</taxon>
        <taxon>Glossata</taxon>
        <taxon>Ditrysia</taxon>
        <taxon>Papilionoidea</taxon>
        <taxon>Pieridae</taxon>
        <taxon>Dismorphiinae</taxon>
        <taxon>Leptidea</taxon>
    </lineage>
</organism>
<name>A0A5E4QG10_9NEOP</name>
<evidence type="ECO:0000313" key="1">
    <source>
        <dbReference type="EMBL" id="VVC97154.1"/>
    </source>
</evidence>
<gene>
    <name evidence="1" type="ORF">LSINAPIS_LOCUS8511</name>
</gene>